<dbReference type="Proteomes" id="UP001293718">
    <property type="component" value="Unassembled WGS sequence"/>
</dbReference>
<protein>
    <submittedName>
        <fullName evidence="6">GntR family transcriptional regulator</fullName>
    </submittedName>
</protein>
<evidence type="ECO:0000256" key="3">
    <source>
        <dbReference type="ARBA" id="ARBA00023163"/>
    </source>
</evidence>
<evidence type="ECO:0000313" key="7">
    <source>
        <dbReference type="Proteomes" id="UP001293718"/>
    </source>
</evidence>
<dbReference type="InterPro" id="IPR000524">
    <property type="entry name" value="Tscrpt_reg_HTH_GntR"/>
</dbReference>
<dbReference type="InterPro" id="IPR036390">
    <property type="entry name" value="WH_DNA-bd_sf"/>
</dbReference>
<gene>
    <name evidence="6" type="ORF">SM757_17850</name>
</gene>
<dbReference type="InterPro" id="IPR036388">
    <property type="entry name" value="WH-like_DNA-bd_sf"/>
</dbReference>
<evidence type="ECO:0000313" key="6">
    <source>
        <dbReference type="EMBL" id="MDZ5458444.1"/>
    </source>
</evidence>
<dbReference type="RefSeq" id="WP_322466520.1">
    <property type="nucleotide sequence ID" value="NZ_JAXOJX010000030.1"/>
</dbReference>
<feature type="region of interest" description="Disordered" evidence="4">
    <location>
        <begin position="288"/>
        <end position="307"/>
    </location>
</feature>
<dbReference type="Gene3D" id="1.20.120.530">
    <property type="entry name" value="GntR ligand-binding domain-like"/>
    <property type="match status" value="1"/>
</dbReference>
<dbReference type="Pfam" id="PF00392">
    <property type="entry name" value="GntR"/>
    <property type="match status" value="2"/>
</dbReference>
<dbReference type="PANTHER" id="PTHR43537:SF5">
    <property type="entry name" value="UXU OPERON TRANSCRIPTIONAL REGULATOR"/>
    <property type="match status" value="1"/>
</dbReference>
<evidence type="ECO:0000256" key="2">
    <source>
        <dbReference type="ARBA" id="ARBA00023125"/>
    </source>
</evidence>
<keyword evidence="7" id="KW-1185">Reference proteome</keyword>
<accession>A0ABU5IH32</accession>
<dbReference type="PANTHER" id="PTHR43537">
    <property type="entry name" value="TRANSCRIPTIONAL REGULATOR, GNTR FAMILY"/>
    <property type="match status" value="1"/>
</dbReference>
<evidence type="ECO:0000256" key="1">
    <source>
        <dbReference type="ARBA" id="ARBA00023015"/>
    </source>
</evidence>
<dbReference type="SMART" id="SM00345">
    <property type="entry name" value="HTH_GNTR"/>
    <property type="match status" value="2"/>
</dbReference>
<dbReference type="SMART" id="SM00895">
    <property type="entry name" value="FCD"/>
    <property type="match status" value="1"/>
</dbReference>
<dbReference type="Gene3D" id="1.10.10.10">
    <property type="entry name" value="Winged helix-like DNA-binding domain superfamily/Winged helix DNA-binding domain"/>
    <property type="match status" value="2"/>
</dbReference>
<proteinExistence type="predicted"/>
<name>A0ABU5IH32_9BURK</name>
<dbReference type="InterPro" id="IPR008920">
    <property type="entry name" value="TF_FadR/GntR_C"/>
</dbReference>
<comment type="caution">
    <text evidence="6">The sequence shown here is derived from an EMBL/GenBank/DDBJ whole genome shotgun (WGS) entry which is preliminary data.</text>
</comment>
<dbReference type="PROSITE" id="PS50949">
    <property type="entry name" value="HTH_GNTR"/>
    <property type="match status" value="1"/>
</dbReference>
<keyword evidence="1" id="KW-0805">Transcription regulation</keyword>
<reference evidence="6 7" key="1">
    <citation type="submission" date="2023-11" db="EMBL/GenBank/DDBJ databases">
        <title>Draft genome of Azohydromonas lata strain H1 (DSM1123), a polyhydroxyalkanoate producer.</title>
        <authorList>
            <person name="Traversa D."/>
            <person name="D'Addabbo P."/>
            <person name="Pazzani C."/>
            <person name="Manzari C."/>
            <person name="Chiara M."/>
            <person name="Scrascia M."/>
        </authorList>
    </citation>
    <scope>NUCLEOTIDE SEQUENCE [LARGE SCALE GENOMIC DNA]</scope>
    <source>
        <strain evidence="6 7">H1</strain>
    </source>
</reference>
<dbReference type="SUPFAM" id="SSF48008">
    <property type="entry name" value="GntR ligand-binding domain-like"/>
    <property type="match status" value="1"/>
</dbReference>
<dbReference type="InterPro" id="IPR011711">
    <property type="entry name" value="GntR_C"/>
</dbReference>
<dbReference type="SUPFAM" id="SSF46785">
    <property type="entry name" value="Winged helix' DNA-binding domain"/>
    <property type="match status" value="2"/>
</dbReference>
<feature type="domain" description="HTH gntR-type" evidence="5">
    <location>
        <begin position="6"/>
        <end position="73"/>
    </location>
</feature>
<dbReference type="Pfam" id="PF07729">
    <property type="entry name" value="FCD"/>
    <property type="match status" value="1"/>
</dbReference>
<evidence type="ECO:0000259" key="5">
    <source>
        <dbReference type="PROSITE" id="PS50949"/>
    </source>
</evidence>
<dbReference type="EMBL" id="JAXOJX010000030">
    <property type="protein sequence ID" value="MDZ5458444.1"/>
    <property type="molecule type" value="Genomic_DNA"/>
</dbReference>
<organism evidence="6 7">
    <name type="scientific">Azohydromonas lata</name>
    <dbReference type="NCBI Taxonomy" id="45677"/>
    <lineage>
        <taxon>Bacteria</taxon>
        <taxon>Pseudomonadati</taxon>
        <taxon>Pseudomonadota</taxon>
        <taxon>Betaproteobacteria</taxon>
        <taxon>Burkholderiales</taxon>
        <taxon>Sphaerotilaceae</taxon>
        <taxon>Azohydromonas</taxon>
    </lineage>
</organism>
<sequence length="316" mass="35232">MTNMARGLSEQLAASIETWLAEEQVPAGTSLPERAVAERFRVSRSPVREAMQLLAQRQVIERRSEGGYAVCERVQAAPALALPPVDPDEPLYLKIAEDRLEGRLPDRLTENELMRRYEVTRARLSAVLRRITNEGWIERLPGNGWQFLPTLSTGAAYDQGYRLRILLEPAAILEPTWALDEAALRKCRAEQQALVDGAAEWASPVQLFDANSRLHETIAGFSGNVFMADALKRVNRLRRLMEYRKAVDRTATARRCKEHLALIDLLLSGQREAAADFMRLHLRDAAREKAGGTRAQPTAQAAKAGPLGELFMPKAG</sequence>
<evidence type="ECO:0000256" key="4">
    <source>
        <dbReference type="SAM" id="MobiDB-lite"/>
    </source>
</evidence>
<keyword evidence="3" id="KW-0804">Transcription</keyword>
<keyword evidence="2" id="KW-0238">DNA-binding</keyword>